<feature type="signal peptide" evidence="2">
    <location>
        <begin position="1"/>
        <end position="29"/>
    </location>
</feature>
<feature type="compositionally biased region" description="Polar residues" evidence="1">
    <location>
        <begin position="423"/>
        <end position="444"/>
    </location>
</feature>
<dbReference type="EMBL" id="JBJKFK010000796">
    <property type="protein sequence ID" value="KAL3315225.1"/>
    <property type="molecule type" value="Genomic_DNA"/>
</dbReference>
<sequence>MLPLQPHRLPSLLLFIPLLLLLFPSNTTAYVALPSSPFHLIIHQLPPLSGREAIGTGDESDYDIRPASLADCRRHILGVHARIPQDLLTICCQASRISKESNYKLYADKALLALADHHKMRTMRQPLTTAASNNSAPTMVPLNDASKLLEDKKLMDSCSADSSIVLAPMINNFSRGRPAHVGRYGEDVPEVPDDRHSGLRLPGTSLLSLDEGNVLVKQYKLPHTWRLERVINLPYSDRAFRELVSQQMKLEPEFVDSLINRMEVYSQHSVYIIRQNTTRQSNQRFYACSACLNTSPHGLGDMRKHILGVHAHVPERFKSAAMNAGRLNRDDYQLYSYEQLIALSQSPMRGGNMRGPVSDPLNPKLSFPSMKRGPSSASLLNGAEKKPRIQAGSVSLPSDVIPDEADDLKPLPSLPSSEHGEESASSVTSLNQASNNRVGASHNMSIWPGQEDEDAFAQLSDKPAVYDENDGGHPSPQYQIDQQPASSPQDSRPS</sequence>
<evidence type="ECO:0000313" key="4">
    <source>
        <dbReference type="Proteomes" id="UP001626550"/>
    </source>
</evidence>
<comment type="caution">
    <text evidence="3">The sequence shown here is derived from an EMBL/GenBank/DDBJ whole genome shotgun (WGS) entry which is preliminary data.</text>
</comment>
<evidence type="ECO:0000256" key="2">
    <source>
        <dbReference type="SAM" id="SignalP"/>
    </source>
</evidence>
<feature type="compositionally biased region" description="Polar residues" evidence="1">
    <location>
        <begin position="476"/>
        <end position="494"/>
    </location>
</feature>
<evidence type="ECO:0000313" key="3">
    <source>
        <dbReference type="EMBL" id="KAL3315225.1"/>
    </source>
</evidence>
<gene>
    <name evidence="3" type="ORF">Ciccas_006139</name>
</gene>
<accession>A0ABD2Q6M8</accession>
<feature type="chain" id="PRO_5044868038" description="C2H2-type domain-containing protein" evidence="2">
    <location>
        <begin position="30"/>
        <end position="494"/>
    </location>
</feature>
<keyword evidence="2" id="KW-0732">Signal</keyword>
<feature type="region of interest" description="Disordered" evidence="1">
    <location>
        <begin position="347"/>
        <end position="494"/>
    </location>
</feature>
<protein>
    <recommendedName>
        <fullName evidence="5">C2H2-type domain-containing protein</fullName>
    </recommendedName>
</protein>
<dbReference type="AlphaFoldDB" id="A0ABD2Q6M8"/>
<keyword evidence="4" id="KW-1185">Reference proteome</keyword>
<dbReference type="Proteomes" id="UP001626550">
    <property type="component" value="Unassembled WGS sequence"/>
</dbReference>
<proteinExistence type="predicted"/>
<organism evidence="3 4">
    <name type="scientific">Cichlidogyrus casuarinus</name>
    <dbReference type="NCBI Taxonomy" id="1844966"/>
    <lineage>
        <taxon>Eukaryota</taxon>
        <taxon>Metazoa</taxon>
        <taxon>Spiralia</taxon>
        <taxon>Lophotrochozoa</taxon>
        <taxon>Platyhelminthes</taxon>
        <taxon>Monogenea</taxon>
        <taxon>Monopisthocotylea</taxon>
        <taxon>Dactylogyridea</taxon>
        <taxon>Ancyrocephalidae</taxon>
        <taxon>Cichlidogyrus</taxon>
    </lineage>
</organism>
<name>A0ABD2Q6M8_9PLAT</name>
<evidence type="ECO:0008006" key="5">
    <source>
        <dbReference type="Google" id="ProtNLM"/>
    </source>
</evidence>
<reference evidence="3 4" key="1">
    <citation type="submission" date="2024-11" db="EMBL/GenBank/DDBJ databases">
        <title>Adaptive evolution of stress response genes in parasites aligns with host niche diversity.</title>
        <authorList>
            <person name="Hahn C."/>
            <person name="Resl P."/>
        </authorList>
    </citation>
    <scope>NUCLEOTIDE SEQUENCE [LARGE SCALE GENOMIC DNA]</scope>
    <source>
        <strain evidence="3">EGGRZ-B1_66</strain>
        <tissue evidence="3">Body</tissue>
    </source>
</reference>
<evidence type="ECO:0000256" key="1">
    <source>
        <dbReference type="SAM" id="MobiDB-lite"/>
    </source>
</evidence>